<evidence type="ECO:0000256" key="4">
    <source>
        <dbReference type="ARBA" id="ARBA00023163"/>
    </source>
</evidence>
<dbReference type="PANTHER" id="PTHR13556:SF2">
    <property type="entry name" value="TRANSCRIPTIONAL ADAPTER 3"/>
    <property type="match status" value="1"/>
</dbReference>
<protein>
    <submittedName>
        <fullName evidence="8">Transcriptional adapter 3-like isoform X1</fullName>
    </submittedName>
</protein>
<reference evidence="8" key="1">
    <citation type="submission" date="2025-08" db="UniProtKB">
        <authorList>
            <consortium name="RefSeq"/>
        </authorList>
    </citation>
    <scope>IDENTIFICATION</scope>
    <source>
        <tissue evidence="8">Whole body</tissue>
    </source>
</reference>
<evidence type="ECO:0000256" key="6">
    <source>
        <dbReference type="SAM" id="MobiDB-lite"/>
    </source>
</evidence>
<comment type="subcellular location">
    <subcellularLocation>
        <location evidence="1">Nucleus</location>
    </subcellularLocation>
</comment>
<dbReference type="GeneID" id="112682081"/>
<dbReference type="AlphaFoldDB" id="A0A8B8FBT6"/>
<feature type="compositionally biased region" description="Basic residues" evidence="6">
    <location>
        <begin position="1"/>
        <end position="26"/>
    </location>
</feature>
<keyword evidence="3" id="KW-0805">Transcription regulation</keyword>
<dbReference type="InterPro" id="IPR019340">
    <property type="entry name" value="Histone_AcTrfase_su3"/>
</dbReference>
<keyword evidence="5" id="KW-0539">Nucleus</keyword>
<keyword evidence="4" id="KW-0804">Transcription</keyword>
<sequence>MSPKKQTRRGGLRGRGRGMPKRRGPKPRQPSSPCVATADDTDAEGTSTDGNAFPKMIVSPTSSPPTKKRIEYNEERELSLPRLKPTVIPENSAILTLLNHEEDSEYIMTDDELDHIQWDLEAMLTSLIIRKNTIKDELATFASMQFTRSLNRTAKNPKLPTIRPRAAAEISPVNECRKIQVEFDATSKELPPNKTESANKFWSLVEPYLARVKKEDLNWLEDLVKSYSPNQKLYEVPPLGEHYAKNWAKEELEMQKSQSSCSPRPISKKLKLAERVSPEVVELVNRANAAASHDGSVFKPIYQRVVSALLEHSHMSIEDLEEHFPEYDDVEDKPQEMSNVCQEFYAEQNVKKQLYKLGLMGRHSKPVSQSVDPNLLTAKPDEDQDEILEEINKCDDALTQLREMNKNHLTILLHRCRKDYVQDIINTKLERINNEILNFKRQQNESWTKEKKIAQITEEDDELSYLLNQRSKYLLQLQTVNSAVTFDPDAFLSPSISDDSESSDEESTISRVKIKTEMPELDNDIKENIGSHDVCKNEKTDEYEMQVNIKEEIIEEMQSVELNDHELEYNDEQVAMVEVSANETEKTVDVKNETEEADKDKNEKDDQTELNIDIKINDKDKQQGKIIDEESSSAIKPNIRRRRGKSKNNITENEQMSKIECRKPIRIKQEPVEYEPDLDPSGDTIDGIKRELRPRNLNDPQVFFEPYDGTSEDSDYTDLSD</sequence>
<feature type="compositionally biased region" description="Basic and acidic residues" evidence="6">
    <location>
        <begin position="686"/>
        <end position="696"/>
    </location>
</feature>
<dbReference type="RefSeq" id="XP_025408334.1">
    <property type="nucleotide sequence ID" value="XM_025552549.1"/>
</dbReference>
<evidence type="ECO:0000256" key="5">
    <source>
        <dbReference type="ARBA" id="ARBA00023242"/>
    </source>
</evidence>
<evidence type="ECO:0000313" key="7">
    <source>
        <dbReference type="Proteomes" id="UP000694846"/>
    </source>
</evidence>
<dbReference type="GO" id="GO:0000124">
    <property type="term" value="C:SAGA complex"/>
    <property type="evidence" value="ECO:0007669"/>
    <property type="project" value="TreeGrafter"/>
</dbReference>
<dbReference type="GO" id="GO:0005634">
    <property type="term" value="C:nucleus"/>
    <property type="evidence" value="ECO:0007669"/>
    <property type="project" value="UniProtKB-SubCell"/>
</dbReference>
<feature type="region of interest" description="Disordered" evidence="6">
    <location>
        <begin position="582"/>
        <end position="721"/>
    </location>
</feature>
<dbReference type="Pfam" id="PF10198">
    <property type="entry name" value="Ada3"/>
    <property type="match status" value="1"/>
</dbReference>
<evidence type="ECO:0000313" key="8">
    <source>
        <dbReference type="RefSeq" id="XP_025408334.1"/>
    </source>
</evidence>
<dbReference type="Proteomes" id="UP000694846">
    <property type="component" value="Unplaced"/>
</dbReference>
<feature type="region of interest" description="Disordered" evidence="6">
    <location>
        <begin position="1"/>
        <end position="67"/>
    </location>
</feature>
<comment type="similarity">
    <text evidence="2">Belongs to the NGG1 family.</text>
</comment>
<accession>A0A8B8FBT6</accession>
<feature type="compositionally biased region" description="Basic and acidic residues" evidence="6">
    <location>
        <begin position="583"/>
        <end position="607"/>
    </location>
</feature>
<dbReference type="PANTHER" id="PTHR13556">
    <property type="entry name" value="TRANSCRIPTIONAL ADAPTER 3-RELATED"/>
    <property type="match status" value="1"/>
</dbReference>
<dbReference type="GO" id="GO:0006357">
    <property type="term" value="P:regulation of transcription by RNA polymerase II"/>
    <property type="evidence" value="ECO:0007669"/>
    <property type="project" value="TreeGrafter"/>
</dbReference>
<name>A0A8B8FBT6_9HEMI</name>
<dbReference type="GO" id="GO:0003713">
    <property type="term" value="F:transcription coactivator activity"/>
    <property type="evidence" value="ECO:0007669"/>
    <property type="project" value="TreeGrafter"/>
</dbReference>
<feature type="compositionally biased region" description="Basic and acidic residues" evidence="6">
    <location>
        <begin position="655"/>
        <end position="671"/>
    </location>
</feature>
<organism evidence="7 8">
    <name type="scientific">Sipha flava</name>
    <name type="common">yellow sugarcane aphid</name>
    <dbReference type="NCBI Taxonomy" id="143950"/>
    <lineage>
        <taxon>Eukaryota</taxon>
        <taxon>Metazoa</taxon>
        <taxon>Ecdysozoa</taxon>
        <taxon>Arthropoda</taxon>
        <taxon>Hexapoda</taxon>
        <taxon>Insecta</taxon>
        <taxon>Pterygota</taxon>
        <taxon>Neoptera</taxon>
        <taxon>Paraneoptera</taxon>
        <taxon>Hemiptera</taxon>
        <taxon>Sternorrhyncha</taxon>
        <taxon>Aphidomorpha</taxon>
        <taxon>Aphidoidea</taxon>
        <taxon>Aphididae</taxon>
        <taxon>Sipha</taxon>
    </lineage>
</organism>
<proteinExistence type="inferred from homology"/>
<feature type="compositionally biased region" description="Basic and acidic residues" evidence="6">
    <location>
        <begin position="615"/>
        <end position="628"/>
    </location>
</feature>
<evidence type="ECO:0000256" key="3">
    <source>
        <dbReference type="ARBA" id="ARBA00023015"/>
    </source>
</evidence>
<evidence type="ECO:0000256" key="2">
    <source>
        <dbReference type="ARBA" id="ARBA00005330"/>
    </source>
</evidence>
<dbReference type="OrthoDB" id="1232at2759"/>
<gene>
    <name evidence="8" type="primary">LOC112682081</name>
</gene>
<feature type="compositionally biased region" description="Acidic residues" evidence="6">
    <location>
        <begin position="710"/>
        <end position="721"/>
    </location>
</feature>
<keyword evidence="7" id="KW-1185">Reference proteome</keyword>
<evidence type="ECO:0000256" key="1">
    <source>
        <dbReference type="ARBA" id="ARBA00004123"/>
    </source>
</evidence>